<feature type="compositionally biased region" description="Polar residues" evidence="1">
    <location>
        <begin position="264"/>
        <end position="289"/>
    </location>
</feature>
<organism evidence="2 3">
    <name type="scientific">Brassica napus</name>
    <name type="common">Rape</name>
    <dbReference type="NCBI Taxonomy" id="3708"/>
    <lineage>
        <taxon>Eukaryota</taxon>
        <taxon>Viridiplantae</taxon>
        <taxon>Streptophyta</taxon>
        <taxon>Embryophyta</taxon>
        <taxon>Tracheophyta</taxon>
        <taxon>Spermatophyta</taxon>
        <taxon>Magnoliopsida</taxon>
        <taxon>eudicotyledons</taxon>
        <taxon>Gunneridae</taxon>
        <taxon>Pentapetalae</taxon>
        <taxon>rosids</taxon>
        <taxon>malvids</taxon>
        <taxon>Brassicales</taxon>
        <taxon>Brassicaceae</taxon>
        <taxon>Brassiceae</taxon>
        <taxon>Brassica</taxon>
    </lineage>
</organism>
<evidence type="ECO:0000256" key="1">
    <source>
        <dbReference type="SAM" id="MobiDB-lite"/>
    </source>
</evidence>
<feature type="compositionally biased region" description="Polar residues" evidence="1">
    <location>
        <begin position="501"/>
        <end position="512"/>
    </location>
</feature>
<gene>
    <name evidence="2" type="ORF">HID58_051022</name>
</gene>
<feature type="compositionally biased region" description="Basic and acidic residues" evidence="1">
    <location>
        <begin position="169"/>
        <end position="184"/>
    </location>
</feature>
<sequence length="544" mass="61523">MDLGCYNSVSPALALTTVTTNMSRRFSRSEKGKWQAPQEPTNKRPPVRILADDCENLIESNRRTVIGRVTNPSIQRPRAVIDFMAQIWVEMNGLQPLVMRAEIELPTDDITEVEFEYTKIEKHCFTCFSLFHEESTCPQRDPNAPPPKDRILGITQQIALQWIESEKRRHDDRRGYRRPDEAHINARTPASSYELTRRDISIDLRYRHREVEYRRDNSVLSRTARSNSGYRRTEAPNLQYRVVEKSRQSLGSSTPYGNPLPRQSLDQVTGNIPQVQIAENQQSTSTRVLTPSHDLRDRPQLPTMEVNAQPSASKQEITPARNLQSRIDNPNGSKDASHSGSRERRSALARLSEPIDRMPLSFESGRLQVNEDNIEGEVIPEQMEGENEAMESTRVPTVRRLRDKHAGSSRTVFHSIPLAPQSKSLAKRKVTTRKRIARSPLQTLALRRSTTTRSSTSTRRMIVEDKESTIPCNKAGSSKQRKNNGAPSTERDHRVVKGSTGAEQSLHQTKPRNTGGGPLCDQSGSWDQEPSPITGEDSQQLESP</sequence>
<protein>
    <recommendedName>
        <fullName evidence="4">Zinc knuckle CX2CX4HX4C domain-containing protein</fullName>
    </recommendedName>
</protein>
<dbReference type="EMBL" id="JAGKQM010000013">
    <property type="protein sequence ID" value="KAH0888593.1"/>
    <property type="molecule type" value="Genomic_DNA"/>
</dbReference>
<evidence type="ECO:0000313" key="2">
    <source>
        <dbReference type="EMBL" id="KAH0888593.1"/>
    </source>
</evidence>
<proteinExistence type="predicted"/>
<reference evidence="2 3" key="1">
    <citation type="submission" date="2021-05" db="EMBL/GenBank/DDBJ databases">
        <title>Genome Assembly of Synthetic Allotetraploid Brassica napus Reveals Homoeologous Exchanges between Subgenomes.</title>
        <authorList>
            <person name="Davis J.T."/>
        </authorList>
    </citation>
    <scope>NUCLEOTIDE SEQUENCE [LARGE SCALE GENOMIC DNA]</scope>
    <source>
        <strain evidence="3">cv. Da-Ae</strain>
        <tissue evidence="2">Seedling</tissue>
    </source>
</reference>
<accession>A0ABQ8A8M3</accession>
<keyword evidence="3" id="KW-1185">Reference proteome</keyword>
<feature type="region of interest" description="Disordered" evidence="1">
    <location>
        <begin position="439"/>
        <end position="544"/>
    </location>
</feature>
<feature type="region of interest" description="Disordered" evidence="1">
    <location>
        <begin position="169"/>
        <end position="190"/>
    </location>
</feature>
<feature type="compositionally biased region" description="Low complexity" evidence="1">
    <location>
        <begin position="447"/>
        <end position="460"/>
    </location>
</feature>
<evidence type="ECO:0000313" key="3">
    <source>
        <dbReference type="Proteomes" id="UP000824890"/>
    </source>
</evidence>
<feature type="compositionally biased region" description="Basic and acidic residues" evidence="1">
    <location>
        <begin position="335"/>
        <end position="346"/>
    </location>
</feature>
<feature type="compositionally biased region" description="Polar residues" evidence="1">
    <location>
        <begin position="475"/>
        <end position="487"/>
    </location>
</feature>
<comment type="caution">
    <text evidence="2">The sequence shown here is derived from an EMBL/GenBank/DDBJ whole genome shotgun (WGS) entry which is preliminary data.</text>
</comment>
<feature type="compositionally biased region" description="Polar residues" evidence="1">
    <location>
        <begin position="306"/>
        <end position="334"/>
    </location>
</feature>
<evidence type="ECO:0008006" key="4">
    <source>
        <dbReference type="Google" id="ProtNLM"/>
    </source>
</evidence>
<name>A0ABQ8A8M3_BRANA</name>
<feature type="region of interest" description="Disordered" evidence="1">
    <location>
        <begin position="246"/>
        <end position="349"/>
    </location>
</feature>
<feature type="region of interest" description="Disordered" evidence="1">
    <location>
        <begin position="24"/>
        <end position="45"/>
    </location>
</feature>
<dbReference type="Proteomes" id="UP000824890">
    <property type="component" value="Unassembled WGS sequence"/>
</dbReference>